<keyword evidence="2" id="KW-1185">Reference proteome</keyword>
<comment type="caution">
    <text evidence="1">The sequence shown here is derived from an EMBL/GenBank/DDBJ whole genome shotgun (WGS) entry which is preliminary data.</text>
</comment>
<organism evidence="1 2">
    <name type="scientific">Hypsibius exemplaris</name>
    <name type="common">Freshwater tardigrade</name>
    <dbReference type="NCBI Taxonomy" id="2072580"/>
    <lineage>
        <taxon>Eukaryota</taxon>
        <taxon>Metazoa</taxon>
        <taxon>Ecdysozoa</taxon>
        <taxon>Tardigrada</taxon>
        <taxon>Eutardigrada</taxon>
        <taxon>Parachela</taxon>
        <taxon>Hypsibioidea</taxon>
        <taxon>Hypsibiidae</taxon>
        <taxon>Hypsibius</taxon>
    </lineage>
</organism>
<evidence type="ECO:0000313" key="2">
    <source>
        <dbReference type="Proteomes" id="UP000192578"/>
    </source>
</evidence>
<dbReference type="Proteomes" id="UP000192578">
    <property type="component" value="Unassembled WGS sequence"/>
</dbReference>
<protein>
    <submittedName>
        <fullName evidence="1">Uncharacterized protein</fullName>
    </submittedName>
</protein>
<accession>A0A1W0X179</accession>
<evidence type="ECO:0000313" key="1">
    <source>
        <dbReference type="EMBL" id="OQV21247.1"/>
    </source>
</evidence>
<dbReference type="AlphaFoldDB" id="A0A1W0X179"/>
<proteinExistence type="predicted"/>
<reference evidence="2" key="1">
    <citation type="submission" date="2017-01" db="EMBL/GenBank/DDBJ databases">
        <title>Comparative genomics of anhydrobiosis in the tardigrade Hypsibius dujardini.</title>
        <authorList>
            <person name="Yoshida Y."/>
            <person name="Koutsovoulos G."/>
            <person name="Laetsch D."/>
            <person name="Stevens L."/>
            <person name="Kumar S."/>
            <person name="Horikawa D."/>
            <person name="Ishino K."/>
            <person name="Komine S."/>
            <person name="Tomita M."/>
            <person name="Blaxter M."/>
            <person name="Arakawa K."/>
        </authorList>
    </citation>
    <scope>NUCLEOTIDE SEQUENCE [LARGE SCALE GENOMIC DNA]</scope>
    <source>
        <strain evidence="2">Z151</strain>
    </source>
</reference>
<sequence>MGNNAAVLTPIPAAAFVLQGSSVLEKKRRLSAEASENYYGIQRGSKCGALLLPCCTIIARAPLQAWSGAVSAVER</sequence>
<dbReference type="EMBL" id="MTYJ01000024">
    <property type="protein sequence ID" value="OQV21247.1"/>
    <property type="molecule type" value="Genomic_DNA"/>
</dbReference>
<name>A0A1W0X179_HYPEX</name>
<gene>
    <name evidence="1" type="ORF">BV898_04734</name>
</gene>